<gene>
    <name evidence="2" type="ORF">OI69_17530</name>
</gene>
<evidence type="ECO:0000313" key="2">
    <source>
        <dbReference type="EMBL" id="KHN49595.1"/>
    </source>
</evidence>
<dbReference type="Proteomes" id="UP000053038">
    <property type="component" value="Unassembled WGS sequence"/>
</dbReference>
<evidence type="ECO:0000256" key="1">
    <source>
        <dbReference type="SAM" id="MobiDB-lite"/>
    </source>
</evidence>
<keyword evidence="3" id="KW-1185">Reference proteome</keyword>
<accession>A0A7V8L3K2</accession>
<proteinExistence type="predicted"/>
<comment type="caution">
    <text evidence="2">The sequence shown here is derived from an EMBL/GenBank/DDBJ whole genome shotgun (WGS) entry which is preliminary data.</text>
</comment>
<reference evidence="2 3" key="1">
    <citation type="submission" date="2014-10" db="EMBL/GenBank/DDBJ databases">
        <title>Genome sequence of Pectobacterium carotovorum M022.</title>
        <authorList>
            <person name="Chan K.-G."/>
            <person name="Tan W.-S."/>
        </authorList>
    </citation>
    <scope>NUCLEOTIDE SEQUENCE [LARGE SCALE GENOMIC DNA]</scope>
    <source>
        <strain evidence="2 3">M022</strain>
    </source>
</reference>
<protein>
    <submittedName>
        <fullName evidence="2">Uncharacterized protein</fullName>
    </submittedName>
</protein>
<dbReference type="OrthoDB" id="5581479at2"/>
<feature type="region of interest" description="Disordered" evidence="1">
    <location>
        <begin position="327"/>
        <end position="348"/>
    </location>
</feature>
<evidence type="ECO:0000313" key="3">
    <source>
        <dbReference type="Proteomes" id="UP000053038"/>
    </source>
</evidence>
<dbReference type="AlphaFoldDB" id="A0A7V8L3K2"/>
<dbReference type="EMBL" id="JSXC01000056">
    <property type="protein sequence ID" value="KHN49595.1"/>
    <property type="molecule type" value="Genomic_DNA"/>
</dbReference>
<name>A0A7V8L3K2_9GAMM</name>
<organism evidence="2 3">
    <name type="scientific">Pectobacterium fontis</name>
    <dbReference type="NCBI Taxonomy" id="2558042"/>
    <lineage>
        <taxon>Bacteria</taxon>
        <taxon>Pseudomonadati</taxon>
        <taxon>Pseudomonadota</taxon>
        <taxon>Gammaproteobacteria</taxon>
        <taxon>Enterobacterales</taxon>
        <taxon>Pectobacteriaceae</taxon>
        <taxon>Pectobacterium</taxon>
    </lineage>
</organism>
<sequence length="419" mass="46769">MVDQNQKNDDRRFGLAQAQFDYGKETGLRDYQRQTERDKEDDRRFGLRNVLEQQQLGIQRAGLGMRAQELNMRREEHDFKMAQTQRQQRIQDELPSVKMFYDQLEKTGNADPELFKQISPDNPLHPKRFIGDKAIKNVTEINRIMPAVLNGDMDYNDPAAISVMNNVLSEHIQRGIGDKDPETGKTIKAKELGYIGLTEDGQRVIPTLKVTYTDGSVADKPMTRFGSTDPNDTIAPIALPRLMEEIRGYSQMVGQLNYGGRAKFLNDMVNPPDKTAVREEARGLRKDLLDIAKARAEALADPMAQDPQTAAGINSQYDRLEQQAKELYGQSQQQPQPQAKAKDGGGLQEWAAGDQGKVAFAQKATAMGVPISSLSTEQLEAKYLQYTKGVKASADAAVANQLRQAQTGQPAHPPYYTGK</sequence>